<dbReference type="AlphaFoldDB" id="A0A9D1EB41"/>
<protein>
    <submittedName>
        <fullName evidence="2">Uncharacterized protein</fullName>
    </submittedName>
</protein>
<organism evidence="2 3">
    <name type="scientific">Candidatus Pullilachnospira gallistercoris</name>
    <dbReference type="NCBI Taxonomy" id="2840911"/>
    <lineage>
        <taxon>Bacteria</taxon>
        <taxon>Bacillati</taxon>
        <taxon>Bacillota</taxon>
        <taxon>Clostridia</taxon>
        <taxon>Lachnospirales</taxon>
        <taxon>Lachnospiraceae</taxon>
        <taxon>Lachnospiraceae incertae sedis</taxon>
        <taxon>Candidatus Pullilachnospira</taxon>
    </lineage>
</organism>
<comment type="caution">
    <text evidence="2">The sequence shown here is derived from an EMBL/GenBank/DDBJ whole genome shotgun (WGS) entry which is preliminary data.</text>
</comment>
<sequence>MKKKDDHLFARLDKRFYTILTALILIGFVIALVIMFSRILFIADNTEIDSDQPYEAQHAEIPVTLKELGFSVEGEESTASVENSGSASAIIYQYENLYYLEDGSYDDYCQYGAYVCNNGIWADNFLNQKEDLAEVSPEMCDLWGADSGYQVGSGEEAGRLYFQYGDNLLYWQSNETLNDDQTAMFLDRMKTYFENMTPIY</sequence>
<feature type="transmembrane region" description="Helical" evidence="1">
    <location>
        <begin position="16"/>
        <end position="41"/>
    </location>
</feature>
<dbReference type="EMBL" id="DVHM01000151">
    <property type="protein sequence ID" value="HIR71429.1"/>
    <property type="molecule type" value="Genomic_DNA"/>
</dbReference>
<gene>
    <name evidence="2" type="ORF">IAA55_09120</name>
</gene>
<proteinExistence type="predicted"/>
<keyword evidence="1" id="KW-0472">Membrane</keyword>
<reference evidence="2" key="1">
    <citation type="submission" date="2020-10" db="EMBL/GenBank/DDBJ databases">
        <authorList>
            <person name="Gilroy R."/>
        </authorList>
    </citation>
    <scope>NUCLEOTIDE SEQUENCE</scope>
    <source>
        <strain evidence="2">ChiSjej5B23-6657</strain>
    </source>
</reference>
<keyword evidence="1" id="KW-1133">Transmembrane helix</keyword>
<accession>A0A9D1EB41</accession>
<evidence type="ECO:0000313" key="3">
    <source>
        <dbReference type="Proteomes" id="UP000823912"/>
    </source>
</evidence>
<reference evidence="2" key="2">
    <citation type="journal article" date="2021" name="PeerJ">
        <title>Extensive microbial diversity within the chicken gut microbiome revealed by metagenomics and culture.</title>
        <authorList>
            <person name="Gilroy R."/>
            <person name="Ravi A."/>
            <person name="Getino M."/>
            <person name="Pursley I."/>
            <person name="Horton D.L."/>
            <person name="Alikhan N.F."/>
            <person name="Baker D."/>
            <person name="Gharbi K."/>
            <person name="Hall N."/>
            <person name="Watson M."/>
            <person name="Adriaenssens E.M."/>
            <person name="Foster-Nyarko E."/>
            <person name="Jarju S."/>
            <person name="Secka A."/>
            <person name="Antonio M."/>
            <person name="Oren A."/>
            <person name="Chaudhuri R.R."/>
            <person name="La Ragione R."/>
            <person name="Hildebrand F."/>
            <person name="Pallen M.J."/>
        </authorList>
    </citation>
    <scope>NUCLEOTIDE SEQUENCE</scope>
    <source>
        <strain evidence="2">ChiSjej5B23-6657</strain>
    </source>
</reference>
<dbReference type="Proteomes" id="UP000823912">
    <property type="component" value="Unassembled WGS sequence"/>
</dbReference>
<evidence type="ECO:0000256" key="1">
    <source>
        <dbReference type="SAM" id="Phobius"/>
    </source>
</evidence>
<name>A0A9D1EB41_9FIRM</name>
<evidence type="ECO:0000313" key="2">
    <source>
        <dbReference type="EMBL" id="HIR71429.1"/>
    </source>
</evidence>
<keyword evidence="1" id="KW-0812">Transmembrane</keyword>